<keyword evidence="2" id="KW-0472">Membrane</keyword>
<sequence>MPSLLSRLTFSTAVLLASVLVHLGLFGVIVLADRRTPLQSETRPIDVELVKQDEVPEPLEPPKVEPPKPAPPEPEPPKAELPEPELPKAEMPKPAEQQSAAAPPLPPPPAPMPSGQVSRPQELEAKSARAEPQAPPDKPDRVEKPAGISGGPPSESKSKLTPEEIAALRAQVQKCWKLPVGMPGVLGLELIIRVSFGPKGQLAGEPVILKAPASERGPLLAGISLNALKDCAPYRMPAAKYKDWKVLDLRFLATGMTGLGVAPKVPAAPQAKR</sequence>
<protein>
    <submittedName>
        <fullName evidence="3">Uncharacterized protein</fullName>
    </submittedName>
</protein>
<keyword evidence="2" id="KW-0812">Transmembrane</keyword>
<dbReference type="Proteomes" id="UP000194137">
    <property type="component" value="Chromosome"/>
</dbReference>
<dbReference type="KEGG" id="psin:CAK95_09935"/>
<keyword evidence="2" id="KW-1133">Transmembrane helix</keyword>
<evidence type="ECO:0000313" key="3">
    <source>
        <dbReference type="EMBL" id="ARP99366.1"/>
    </source>
</evidence>
<feature type="compositionally biased region" description="Basic and acidic residues" evidence="1">
    <location>
        <begin position="44"/>
        <end position="66"/>
    </location>
</feature>
<evidence type="ECO:0000256" key="2">
    <source>
        <dbReference type="SAM" id="Phobius"/>
    </source>
</evidence>
<evidence type="ECO:0000256" key="1">
    <source>
        <dbReference type="SAM" id="MobiDB-lite"/>
    </source>
</evidence>
<reference evidence="3 4" key="1">
    <citation type="submission" date="2017-05" db="EMBL/GenBank/DDBJ databases">
        <title>Full genome sequence of Pseudorhodoplanes sinuspersici.</title>
        <authorList>
            <person name="Dastgheib S.M.M."/>
            <person name="Shavandi M."/>
            <person name="Tirandaz H."/>
        </authorList>
    </citation>
    <scope>NUCLEOTIDE SEQUENCE [LARGE SCALE GENOMIC DNA]</scope>
    <source>
        <strain evidence="3 4">RIPI110</strain>
    </source>
</reference>
<dbReference type="AlphaFoldDB" id="A0A1W6ZPP2"/>
<feature type="compositionally biased region" description="Basic and acidic residues" evidence="1">
    <location>
        <begin position="75"/>
        <end position="93"/>
    </location>
</feature>
<dbReference type="RefSeq" id="WP_086087776.1">
    <property type="nucleotide sequence ID" value="NZ_CP021112.1"/>
</dbReference>
<name>A0A1W6ZPP2_9HYPH</name>
<feature type="region of interest" description="Disordered" evidence="1">
    <location>
        <begin position="44"/>
        <end position="160"/>
    </location>
</feature>
<dbReference type="Gene3D" id="3.30.1150.10">
    <property type="match status" value="1"/>
</dbReference>
<dbReference type="OrthoDB" id="7161229at2"/>
<organism evidence="3 4">
    <name type="scientific">Pseudorhodoplanes sinuspersici</name>
    <dbReference type="NCBI Taxonomy" id="1235591"/>
    <lineage>
        <taxon>Bacteria</taxon>
        <taxon>Pseudomonadati</taxon>
        <taxon>Pseudomonadota</taxon>
        <taxon>Alphaproteobacteria</taxon>
        <taxon>Hyphomicrobiales</taxon>
        <taxon>Pseudorhodoplanes</taxon>
    </lineage>
</organism>
<dbReference type="STRING" id="1235591.CAK95_09935"/>
<feature type="transmembrane region" description="Helical" evidence="2">
    <location>
        <begin position="12"/>
        <end position="32"/>
    </location>
</feature>
<gene>
    <name evidence="3" type="ORF">CAK95_09935</name>
</gene>
<evidence type="ECO:0000313" key="4">
    <source>
        <dbReference type="Proteomes" id="UP000194137"/>
    </source>
</evidence>
<accession>A0A1W6ZPP2</accession>
<keyword evidence="4" id="KW-1185">Reference proteome</keyword>
<dbReference type="EMBL" id="CP021112">
    <property type="protein sequence ID" value="ARP99366.1"/>
    <property type="molecule type" value="Genomic_DNA"/>
</dbReference>
<feature type="compositionally biased region" description="Pro residues" evidence="1">
    <location>
        <begin position="103"/>
        <end position="112"/>
    </location>
</feature>
<proteinExistence type="predicted"/>